<dbReference type="AlphaFoldDB" id="A0A937RHR8"/>
<feature type="region of interest" description="Disordered" evidence="1">
    <location>
        <begin position="1"/>
        <end position="33"/>
    </location>
</feature>
<dbReference type="EMBL" id="JAEACQ010000252">
    <property type="protein sequence ID" value="MBL7630590.1"/>
    <property type="molecule type" value="Genomic_DNA"/>
</dbReference>
<keyword evidence="4" id="KW-1185">Reference proteome</keyword>
<feature type="compositionally biased region" description="Low complexity" evidence="1">
    <location>
        <begin position="16"/>
        <end position="25"/>
    </location>
</feature>
<dbReference type="RefSeq" id="WP_203002461.1">
    <property type="nucleotide sequence ID" value="NZ_JADWYU010000084.1"/>
</dbReference>
<keyword evidence="2" id="KW-0812">Transmembrane</keyword>
<accession>A0A937RHR8</accession>
<feature type="compositionally biased region" description="Low complexity" evidence="1">
    <location>
        <begin position="91"/>
        <end position="101"/>
    </location>
</feature>
<feature type="region of interest" description="Disordered" evidence="1">
    <location>
        <begin position="60"/>
        <end position="163"/>
    </location>
</feature>
<evidence type="ECO:0000256" key="1">
    <source>
        <dbReference type="SAM" id="MobiDB-lite"/>
    </source>
</evidence>
<dbReference type="Proteomes" id="UP000604475">
    <property type="component" value="Unassembled WGS sequence"/>
</dbReference>
<name>A0A937RHR8_9ACTN</name>
<feature type="transmembrane region" description="Helical" evidence="2">
    <location>
        <begin position="38"/>
        <end position="59"/>
    </location>
</feature>
<organism evidence="3 4">
    <name type="scientific">Frankia nepalensis</name>
    <dbReference type="NCBI Taxonomy" id="1836974"/>
    <lineage>
        <taxon>Bacteria</taxon>
        <taxon>Bacillati</taxon>
        <taxon>Actinomycetota</taxon>
        <taxon>Actinomycetes</taxon>
        <taxon>Frankiales</taxon>
        <taxon>Frankiaceae</taxon>
        <taxon>Frankia</taxon>
    </lineage>
</organism>
<keyword evidence="2" id="KW-1133">Transmembrane helix</keyword>
<gene>
    <name evidence="3" type="ORF">I7412_26200</name>
</gene>
<sequence>MADHPVTPVTGGRSVPDQARAAAPDSARRAPEARPGVWRIWLASIGLLATVGGLAAAVLSTSAPPRPPDLGGPILAGGRAVPPSAAPPSEPSAAPARTTAPEPVPSPREELTGRVPDATTSLTVIRVAPGPLPAVGADTRSPWPSGVPAAEIPAPARATTRSP</sequence>
<reference evidence="3" key="1">
    <citation type="submission" date="2020-12" db="EMBL/GenBank/DDBJ databases">
        <title>Genomic characterization of non-nitrogen-fixing Frankia strains.</title>
        <authorList>
            <person name="Carlos-Shanley C."/>
            <person name="Guerra T."/>
            <person name="Hahn D."/>
        </authorList>
    </citation>
    <scope>NUCLEOTIDE SEQUENCE</scope>
    <source>
        <strain evidence="3">CN6</strain>
    </source>
</reference>
<evidence type="ECO:0000313" key="4">
    <source>
        <dbReference type="Proteomes" id="UP000604475"/>
    </source>
</evidence>
<protein>
    <submittedName>
        <fullName evidence="3">Uncharacterized protein</fullName>
    </submittedName>
</protein>
<comment type="caution">
    <text evidence="3">The sequence shown here is derived from an EMBL/GenBank/DDBJ whole genome shotgun (WGS) entry which is preliminary data.</text>
</comment>
<keyword evidence="2" id="KW-0472">Membrane</keyword>
<evidence type="ECO:0000256" key="2">
    <source>
        <dbReference type="SAM" id="Phobius"/>
    </source>
</evidence>
<proteinExistence type="predicted"/>
<evidence type="ECO:0000313" key="3">
    <source>
        <dbReference type="EMBL" id="MBL7630590.1"/>
    </source>
</evidence>